<evidence type="ECO:0000259" key="6">
    <source>
        <dbReference type="Pfam" id="PF02900"/>
    </source>
</evidence>
<evidence type="ECO:0000313" key="7">
    <source>
        <dbReference type="EMBL" id="RCJ09377.1"/>
    </source>
</evidence>
<keyword evidence="7" id="KW-0223">Dioxygenase</keyword>
<feature type="domain" description="Extradiol ring-cleavage dioxygenase class III enzyme subunit B" evidence="6">
    <location>
        <begin position="34"/>
        <end position="237"/>
    </location>
</feature>
<dbReference type="EMBL" id="QDHA01000013">
    <property type="protein sequence ID" value="RCJ09377.1"/>
    <property type="molecule type" value="Genomic_DNA"/>
</dbReference>
<proteinExistence type="inferred from homology"/>
<comment type="similarity">
    <text evidence="2">Belongs to the DODA-type extradiol aromatic ring-opening dioxygenase family.</text>
</comment>
<keyword evidence="4" id="KW-0862">Zinc</keyword>
<comment type="caution">
    <text evidence="7">The sequence shown here is derived from an EMBL/GenBank/DDBJ whole genome shotgun (WGS) entry which is preliminary data.</text>
</comment>
<protein>
    <submittedName>
        <fullName evidence="7">Dioxygenase</fullName>
    </submittedName>
</protein>
<name>A0A367PQH2_CUPNE</name>
<dbReference type="CDD" id="cd07363">
    <property type="entry name" value="45_DOPA_Dioxygenase"/>
    <property type="match status" value="1"/>
</dbReference>
<comment type="cofactor">
    <cofactor evidence="1">
        <name>Zn(2+)</name>
        <dbReference type="ChEBI" id="CHEBI:29105"/>
    </cofactor>
</comment>
<dbReference type="GO" id="GO:0008198">
    <property type="term" value="F:ferrous iron binding"/>
    <property type="evidence" value="ECO:0007669"/>
    <property type="project" value="InterPro"/>
</dbReference>
<dbReference type="InterPro" id="IPR014436">
    <property type="entry name" value="Extradiol_dOase_DODA"/>
</dbReference>
<keyword evidence="3" id="KW-0479">Metal-binding</keyword>
<evidence type="ECO:0000256" key="4">
    <source>
        <dbReference type="ARBA" id="ARBA00022833"/>
    </source>
</evidence>
<evidence type="ECO:0000256" key="5">
    <source>
        <dbReference type="ARBA" id="ARBA00023002"/>
    </source>
</evidence>
<gene>
    <name evidence="7" type="ORF">DDK22_05875</name>
</gene>
<evidence type="ECO:0000256" key="3">
    <source>
        <dbReference type="ARBA" id="ARBA00022723"/>
    </source>
</evidence>
<dbReference type="InterPro" id="IPR004183">
    <property type="entry name" value="Xdiol_dOase_suB"/>
</dbReference>
<dbReference type="AlphaFoldDB" id="A0A367PQH2"/>
<keyword evidence="5" id="KW-0560">Oxidoreductase</keyword>
<dbReference type="RefSeq" id="WP_114131147.1">
    <property type="nucleotide sequence ID" value="NZ_CP068436.1"/>
</dbReference>
<dbReference type="Pfam" id="PF02900">
    <property type="entry name" value="LigB"/>
    <property type="match status" value="1"/>
</dbReference>
<dbReference type="Proteomes" id="UP000253501">
    <property type="component" value="Unassembled WGS sequence"/>
</dbReference>
<evidence type="ECO:0000313" key="8">
    <source>
        <dbReference type="Proteomes" id="UP000253501"/>
    </source>
</evidence>
<accession>A0A367PQH2</accession>
<dbReference type="Gene3D" id="3.40.830.10">
    <property type="entry name" value="LigB-like"/>
    <property type="match status" value="1"/>
</dbReference>
<sequence>MSHPYPVLFISHGAPTFAIEPGLAGAKLAALGRELPSPSAVVVVSPHWMTRGGVRVTGSKAPETIHDFGGFSEALYRLSYPAPGEPELAEQIRELLSDSGWAAMIDGHRGLDHGAWVPLLHLLPAASVPVVQVSLPMPLDPLGAWRLGQALRPLRDHGVMIIGSGSLTHNLYEFRGSAGAVAPYAEEFAKWTADTLRHADMAALMDYRKRAPEAVRAHPTDEHFLPLFFALGAAGEQYAMRVLDGGIAHGVLAMDSYVFSSPDIDSTPR</sequence>
<evidence type="ECO:0000256" key="2">
    <source>
        <dbReference type="ARBA" id="ARBA00007581"/>
    </source>
</evidence>
<dbReference type="PANTHER" id="PTHR30096:SF0">
    <property type="entry name" value="4,5-DOPA DIOXYGENASE EXTRADIOL-LIKE PROTEIN"/>
    <property type="match status" value="1"/>
</dbReference>
<dbReference type="PANTHER" id="PTHR30096">
    <property type="entry name" value="4,5-DOPA DIOXYGENASE EXTRADIOL-LIKE PROTEIN"/>
    <property type="match status" value="1"/>
</dbReference>
<dbReference type="GO" id="GO:0016702">
    <property type="term" value="F:oxidoreductase activity, acting on single donors with incorporation of molecular oxygen, incorporation of two atoms of oxygen"/>
    <property type="evidence" value="ECO:0007669"/>
    <property type="project" value="UniProtKB-ARBA"/>
</dbReference>
<reference evidence="7 8" key="1">
    <citation type="submission" date="2018-04" db="EMBL/GenBank/DDBJ databases">
        <title>Cupriavidus necator CR12 genome sequencing and assembly.</title>
        <authorList>
            <person name="Ben Fekih I."/>
            <person name="Mazhar H.S."/>
            <person name="Bello S.K."/>
            <person name="Rensing C."/>
        </authorList>
    </citation>
    <scope>NUCLEOTIDE SEQUENCE [LARGE SCALE GENOMIC DNA]</scope>
    <source>
        <strain evidence="7 8">CR12</strain>
    </source>
</reference>
<dbReference type="SUPFAM" id="SSF53213">
    <property type="entry name" value="LigB-like"/>
    <property type="match status" value="1"/>
</dbReference>
<dbReference type="GO" id="GO:0008270">
    <property type="term" value="F:zinc ion binding"/>
    <property type="evidence" value="ECO:0007669"/>
    <property type="project" value="InterPro"/>
</dbReference>
<organism evidence="7 8">
    <name type="scientific">Cupriavidus necator</name>
    <name type="common">Alcaligenes eutrophus</name>
    <name type="synonym">Ralstonia eutropha</name>
    <dbReference type="NCBI Taxonomy" id="106590"/>
    <lineage>
        <taxon>Bacteria</taxon>
        <taxon>Pseudomonadati</taxon>
        <taxon>Pseudomonadota</taxon>
        <taxon>Betaproteobacteria</taxon>
        <taxon>Burkholderiales</taxon>
        <taxon>Burkholderiaceae</taxon>
        <taxon>Cupriavidus</taxon>
    </lineage>
</organism>
<dbReference type="PIRSF" id="PIRSF006157">
    <property type="entry name" value="Doxgns_DODA"/>
    <property type="match status" value="1"/>
</dbReference>
<evidence type="ECO:0000256" key="1">
    <source>
        <dbReference type="ARBA" id="ARBA00001947"/>
    </source>
</evidence>